<dbReference type="PROSITE" id="PS51257">
    <property type="entry name" value="PROKAR_LIPOPROTEIN"/>
    <property type="match status" value="1"/>
</dbReference>
<dbReference type="RefSeq" id="WP_303905113.1">
    <property type="nucleotide sequence ID" value="NZ_DYXC01000074.1"/>
</dbReference>
<reference evidence="3" key="2">
    <citation type="submission" date="2021-09" db="EMBL/GenBank/DDBJ databases">
        <authorList>
            <person name="Gilroy R."/>
        </authorList>
    </citation>
    <scope>NUCLEOTIDE SEQUENCE</scope>
    <source>
        <strain evidence="3">ChiHjej13B12-14962</strain>
    </source>
</reference>
<feature type="chain" id="PRO_5037737269" evidence="2">
    <location>
        <begin position="25"/>
        <end position="353"/>
    </location>
</feature>
<dbReference type="InterPro" id="IPR007487">
    <property type="entry name" value="ABC_transpt-TYRBP-like"/>
</dbReference>
<dbReference type="PANTHER" id="PTHR35271:SF1">
    <property type="entry name" value="ABC TRANSPORTER, SUBSTRATE-BINDING LIPOPROTEIN"/>
    <property type="match status" value="1"/>
</dbReference>
<dbReference type="CDD" id="cd06325">
    <property type="entry name" value="PBP1_ABC_unchar_transporter"/>
    <property type="match status" value="1"/>
</dbReference>
<protein>
    <submittedName>
        <fullName evidence="3">ABC transporter substrate-binding protein</fullName>
    </submittedName>
</protein>
<reference evidence="3" key="1">
    <citation type="journal article" date="2021" name="PeerJ">
        <title>Extensive microbial diversity within the chicken gut microbiome revealed by metagenomics and culture.</title>
        <authorList>
            <person name="Gilroy R."/>
            <person name="Ravi A."/>
            <person name="Getino M."/>
            <person name="Pursley I."/>
            <person name="Horton D.L."/>
            <person name="Alikhan N.F."/>
            <person name="Baker D."/>
            <person name="Gharbi K."/>
            <person name="Hall N."/>
            <person name="Watson M."/>
            <person name="Adriaenssens E.M."/>
            <person name="Foster-Nyarko E."/>
            <person name="Jarju S."/>
            <person name="Secka A."/>
            <person name="Antonio M."/>
            <person name="Oren A."/>
            <person name="Chaudhuri R.R."/>
            <person name="La Ragione R."/>
            <person name="Hildebrand F."/>
            <person name="Pallen M.J."/>
        </authorList>
    </citation>
    <scope>NUCLEOTIDE SEQUENCE</scope>
    <source>
        <strain evidence="3">ChiHjej13B12-14962</strain>
    </source>
</reference>
<organism evidence="3 4">
    <name type="scientific">Enteractinococcus helveticum</name>
    <dbReference type="NCBI Taxonomy" id="1837282"/>
    <lineage>
        <taxon>Bacteria</taxon>
        <taxon>Bacillati</taxon>
        <taxon>Actinomycetota</taxon>
        <taxon>Actinomycetes</taxon>
        <taxon>Micrococcales</taxon>
        <taxon>Micrococcaceae</taxon>
    </lineage>
</organism>
<dbReference type="EMBL" id="DYXC01000074">
    <property type="protein sequence ID" value="HJF14594.1"/>
    <property type="molecule type" value="Genomic_DNA"/>
</dbReference>
<dbReference type="Pfam" id="PF04392">
    <property type="entry name" value="ABC_sub_bind"/>
    <property type="match status" value="1"/>
</dbReference>
<sequence length="353" mass="36899">MKKTTLLKTAASVAAMGLLLTACGSDDGGDNGDAAGETYQIGIAQYVSHPSLDATAQGIKDVLEESEHNFEIDEQNAQADQATMNNIVGGYAGDADLDAVAPIATPVAIAAATTITDTPIVFSAVTDPVDAQLVPDWDTPGDNITGVSDMNPVDDQLQLILDVVGDAEVIGIPYSSAESNSVVQVDAAKEAAEELGVEIQEVAVTNTSEVAQGVESFDNVDAIYVPTDNTVVSGLETVISYGIDNQVPVFAAESDSVERGTIGTYGLNYYEHGRQAGEMILALVTGEKELADTPPERADEAALEYTFNLEAAEQMGVEIPQDLLEGANITGEDDATEAEDTTDQETDAEESAE</sequence>
<keyword evidence="2" id="KW-0732">Signal</keyword>
<name>A0A921FMW4_9MICC</name>
<evidence type="ECO:0000256" key="2">
    <source>
        <dbReference type="SAM" id="SignalP"/>
    </source>
</evidence>
<feature type="signal peptide" evidence="2">
    <location>
        <begin position="1"/>
        <end position="24"/>
    </location>
</feature>
<proteinExistence type="predicted"/>
<gene>
    <name evidence="3" type="ORF">K8V32_07280</name>
</gene>
<feature type="compositionally biased region" description="Acidic residues" evidence="1">
    <location>
        <begin position="331"/>
        <end position="353"/>
    </location>
</feature>
<evidence type="ECO:0000313" key="3">
    <source>
        <dbReference type="EMBL" id="HJF14594.1"/>
    </source>
</evidence>
<comment type="caution">
    <text evidence="3">The sequence shown here is derived from an EMBL/GenBank/DDBJ whole genome shotgun (WGS) entry which is preliminary data.</text>
</comment>
<accession>A0A921FMW4</accession>
<dbReference type="Gene3D" id="3.40.50.2300">
    <property type="match status" value="2"/>
</dbReference>
<dbReference type="SUPFAM" id="SSF53822">
    <property type="entry name" value="Periplasmic binding protein-like I"/>
    <property type="match status" value="1"/>
</dbReference>
<dbReference type="Proteomes" id="UP000703315">
    <property type="component" value="Unassembled WGS sequence"/>
</dbReference>
<evidence type="ECO:0000256" key="1">
    <source>
        <dbReference type="SAM" id="MobiDB-lite"/>
    </source>
</evidence>
<evidence type="ECO:0000313" key="4">
    <source>
        <dbReference type="Proteomes" id="UP000703315"/>
    </source>
</evidence>
<dbReference type="PANTHER" id="PTHR35271">
    <property type="entry name" value="ABC TRANSPORTER, SUBSTRATE-BINDING LIPOPROTEIN-RELATED"/>
    <property type="match status" value="1"/>
</dbReference>
<feature type="region of interest" description="Disordered" evidence="1">
    <location>
        <begin position="324"/>
        <end position="353"/>
    </location>
</feature>
<dbReference type="InterPro" id="IPR028082">
    <property type="entry name" value="Peripla_BP_I"/>
</dbReference>
<dbReference type="AlphaFoldDB" id="A0A921FMW4"/>